<evidence type="ECO:0008006" key="3">
    <source>
        <dbReference type="Google" id="ProtNLM"/>
    </source>
</evidence>
<gene>
    <name evidence="1" type="ORF">KILIM_030_00120</name>
</gene>
<name>K6W9U0_9MICO</name>
<sequence length="85" mass="9451">MRTTVTLDPENESAIRRLMERRGLSFKQALNDLIRSGVGSSGSSPAPFRTQVRHMGVPTVALEKALQLAGDLEDEEIIRRMRTGQ</sequence>
<dbReference type="Proteomes" id="UP000008366">
    <property type="component" value="Unassembled WGS sequence"/>
</dbReference>
<evidence type="ECO:0000313" key="1">
    <source>
        <dbReference type="EMBL" id="GAB95970.1"/>
    </source>
</evidence>
<organism evidence="1 2">
    <name type="scientific">Kineosphaera limosa NBRC 100340</name>
    <dbReference type="NCBI Taxonomy" id="1184609"/>
    <lineage>
        <taxon>Bacteria</taxon>
        <taxon>Bacillati</taxon>
        <taxon>Actinomycetota</taxon>
        <taxon>Actinomycetes</taxon>
        <taxon>Micrococcales</taxon>
        <taxon>Dermatophilaceae</taxon>
        <taxon>Kineosphaera</taxon>
    </lineage>
</organism>
<accession>K6W9U0</accession>
<keyword evidence="2" id="KW-1185">Reference proteome</keyword>
<dbReference type="OrthoDB" id="3579062at2"/>
<protein>
    <recommendedName>
        <fullName evidence="3">Antitoxin</fullName>
    </recommendedName>
</protein>
<dbReference type="STRING" id="1184609.KILIM_030_00120"/>
<reference evidence="1 2" key="1">
    <citation type="submission" date="2012-08" db="EMBL/GenBank/DDBJ databases">
        <title>Whole genome shotgun sequence of Kineosphaera limosa NBRC 100340.</title>
        <authorList>
            <person name="Yoshida I."/>
            <person name="Isaki S."/>
            <person name="Hosoyama A."/>
            <person name="Tsuchikane K."/>
            <person name="Katsumata H."/>
            <person name="Ando Y."/>
            <person name="Ohji S."/>
            <person name="Hamada M."/>
            <person name="Tamura T."/>
            <person name="Yamazoe A."/>
            <person name="Yamazaki S."/>
            <person name="Fujita N."/>
        </authorList>
    </citation>
    <scope>NUCLEOTIDE SEQUENCE [LARGE SCALE GENOMIC DNA]</scope>
    <source>
        <strain evidence="1 2">NBRC 100340</strain>
    </source>
</reference>
<dbReference type="eggNOG" id="ENOG5033GPM">
    <property type="taxonomic scope" value="Bacteria"/>
</dbReference>
<dbReference type="AlphaFoldDB" id="K6W9U0"/>
<dbReference type="RefSeq" id="WP_006592502.1">
    <property type="nucleotide sequence ID" value="NZ_BAHD01000030.1"/>
</dbReference>
<evidence type="ECO:0000313" key="2">
    <source>
        <dbReference type="Proteomes" id="UP000008366"/>
    </source>
</evidence>
<proteinExistence type="predicted"/>
<comment type="caution">
    <text evidence="1">The sequence shown here is derived from an EMBL/GenBank/DDBJ whole genome shotgun (WGS) entry which is preliminary data.</text>
</comment>
<dbReference type="EMBL" id="BAHD01000030">
    <property type="protein sequence ID" value="GAB95970.1"/>
    <property type="molecule type" value="Genomic_DNA"/>
</dbReference>